<dbReference type="MEROPS" id="S78.001"/>
<keyword evidence="3" id="KW-0378">Hydrolase</keyword>
<dbReference type="AlphaFoldDB" id="D8JVN5"/>
<dbReference type="RefSeq" id="WP_013215139.1">
    <property type="nucleotide sequence ID" value="NC_014313.1"/>
</dbReference>
<name>D8JVN5_HYPDA</name>
<dbReference type="STRING" id="582899.Hden_1110"/>
<feature type="domain" description="Prohead serine protease" evidence="4">
    <location>
        <begin position="27"/>
        <end position="164"/>
    </location>
</feature>
<evidence type="ECO:0000313" key="5">
    <source>
        <dbReference type="EMBL" id="ADJ22924.1"/>
    </source>
</evidence>
<dbReference type="EMBL" id="CP002083">
    <property type="protein sequence ID" value="ADJ22924.1"/>
    <property type="molecule type" value="Genomic_DNA"/>
</dbReference>
<keyword evidence="6" id="KW-1185">Reference proteome</keyword>
<dbReference type="GO" id="GO:0006508">
    <property type="term" value="P:proteolysis"/>
    <property type="evidence" value="ECO:0007669"/>
    <property type="project" value="UniProtKB-KW"/>
</dbReference>
<sequence length="234" mass="25994">MHATEQFLLPASLSKRSRALPFEAKSLDDGVFEGYASLFNREDLGHDVIAPGAFRESLASRGAARIKMLFQHDPAEPIGVWDEIHEDARGLYVRGRLMTAVSKAREVLALMRAGALDGLSIGFKTVKARRDAASGVRRLEKIDLWEISVVTFPMLPGARVQSVKTRPFATAAPTMRDFERWLTRDAGLTRTEAQAVLRSGFHGLKALRDARRSVDDDAMLASRFREAARLMQVT</sequence>
<dbReference type="Pfam" id="PF04586">
    <property type="entry name" value="Peptidase_S78"/>
    <property type="match status" value="1"/>
</dbReference>
<keyword evidence="2 5" id="KW-0645">Protease</keyword>
<reference evidence="6" key="1">
    <citation type="journal article" date="2011" name="J. Bacteriol.">
        <title>Genome sequences of eight morphologically diverse alphaproteobacteria.</title>
        <authorList>
            <consortium name="US DOE Joint Genome Institute"/>
            <person name="Brown P.J."/>
            <person name="Kysela D.T."/>
            <person name="Buechlein A."/>
            <person name="Hemmerich C."/>
            <person name="Brun Y.V."/>
        </authorList>
    </citation>
    <scope>NUCLEOTIDE SEQUENCE [LARGE SCALE GENOMIC DNA]</scope>
    <source>
        <strain evidence="6">ATCC 51888 / DSM 1869 / NCIB 11706 / TK 0415</strain>
    </source>
</reference>
<organism evidence="5 6">
    <name type="scientific">Hyphomicrobium denitrificans (strain ATCC 51888 / DSM 1869 / NCIMB 11706 / TK 0415)</name>
    <dbReference type="NCBI Taxonomy" id="582899"/>
    <lineage>
        <taxon>Bacteria</taxon>
        <taxon>Pseudomonadati</taxon>
        <taxon>Pseudomonadota</taxon>
        <taxon>Alphaproteobacteria</taxon>
        <taxon>Hyphomicrobiales</taxon>
        <taxon>Hyphomicrobiaceae</taxon>
        <taxon>Hyphomicrobium</taxon>
    </lineage>
</organism>
<proteinExistence type="predicted"/>
<protein>
    <submittedName>
        <fullName evidence="5">Phage prohead protease, HK97 family</fullName>
    </submittedName>
</protein>
<evidence type="ECO:0000256" key="3">
    <source>
        <dbReference type="ARBA" id="ARBA00022801"/>
    </source>
</evidence>
<dbReference type="HOGENOM" id="CLU_073043_1_0_5"/>
<dbReference type="KEGG" id="hdn:Hden_1110"/>
<gene>
    <name evidence="5" type="ordered locus">Hden_1110</name>
</gene>
<keyword evidence="1" id="KW-1188">Viral release from host cell</keyword>
<dbReference type="eggNOG" id="COG3740">
    <property type="taxonomic scope" value="Bacteria"/>
</dbReference>
<evidence type="ECO:0000313" key="6">
    <source>
        <dbReference type="Proteomes" id="UP000002033"/>
    </source>
</evidence>
<dbReference type="OrthoDB" id="9804926at2"/>
<evidence type="ECO:0000259" key="4">
    <source>
        <dbReference type="Pfam" id="PF04586"/>
    </source>
</evidence>
<evidence type="ECO:0000256" key="1">
    <source>
        <dbReference type="ARBA" id="ARBA00022612"/>
    </source>
</evidence>
<dbReference type="NCBIfam" id="TIGR01543">
    <property type="entry name" value="proheadase_HK97"/>
    <property type="match status" value="1"/>
</dbReference>
<accession>D8JVN5</accession>
<dbReference type="Proteomes" id="UP000002033">
    <property type="component" value="Chromosome"/>
</dbReference>
<dbReference type="SUPFAM" id="SSF50789">
    <property type="entry name" value="Herpes virus serine proteinase, assemblin"/>
    <property type="match status" value="1"/>
</dbReference>
<dbReference type="InterPro" id="IPR054613">
    <property type="entry name" value="Peptidase_S78_dom"/>
</dbReference>
<evidence type="ECO:0000256" key="2">
    <source>
        <dbReference type="ARBA" id="ARBA00022670"/>
    </source>
</evidence>
<dbReference type="InterPro" id="IPR006433">
    <property type="entry name" value="Prohead_protease"/>
</dbReference>
<dbReference type="GO" id="GO:0008233">
    <property type="term" value="F:peptidase activity"/>
    <property type="evidence" value="ECO:0007669"/>
    <property type="project" value="UniProtKB-KW"/>
</dbReference>